<dbReference type="AlphaFoldDB" id="A0A7G8BMM0"/>
<evidence type="ECO:0000259" key="2">
    <source>
        <dbReference type="Pfam" id="PF09850"/>
    </source>
</evidence>
<organism evidence="3 4">
    <name type="scientific">Alloacidobacterium dinghuense</name>
    <dbReference type="NCBI Taxonomy" id="2763107"/>
    <lineage>
        <taxon>Bacteria</taxon>
        <taxon>Pseudomonadati</taxon>
        <taxon>Acidobacteriota</taxon>
        <taxon>Terriglobia</taxon>
        <taxon>Terriglobales</taxon>
        <taxon>Acidobacteriaceae</taxon>
        <taxon>Alloacidobacterium</taxon>
    </lineage>
</organism>
<keyword evidence="1" id="KW-1133">Transmembrane helix</keyword>
<dbReference type="Proteomes" id="UP000515312">
    <property type="component" value="Chromosome"/>
</dbReference>
<keyword evidence="1" id="KW-0472">Membrane</keyword>
<feature type="domain" description="Type IV / VI secretion system DotU" evidence="2">
    <location>
        <begin position="12"/>
        <end position="210"/>
    </location>
</feature>
<accession>A0A7G8BMM0</accession>
<evidence type="ECO:0000313" key="4">
    <source>
        <dbReference type="Proteomes" id="UP000515312"/>
    </source>
</evidence>
<dbReference type="InterPro" id="IPR017732">
    <property type="entry name" value="T4/T6SS_DotU"/>
</dbReference>
<reference evidence="3 4" key="1">
    <citation type="submission" date="2020-08" db="EMBL/GenBank/DDBJ databases">
        <title>Edaphobacter telluris sp. nov. and Acidobacterium dinghuensis sp. nov., two acidobacteria isolated from forest soil.</title>
        <authorList>
            <person name="Fu J."/>
            <person name="Qiu L."/>
        </authorList>
    </citation>
    <scope>NUCLEOTIDE SEQUENCE [LARGE SCALE GENOMIC DNA]</scope>
    <source>
        <strain evidence="3">4Y35</strain>
    </source>
</reference>
<dbReference type="Gene3D" id="1.25.40.590">
    <property type="entry name" value="Type IV / VI secretion system, DotU"/>
    <property type="match status" value="1"/>
</dbReference>
<dbReference type="PANTHER" id="PTHR38033:SF1">
    <property type="entry name" value="DOTU FAMILY TYPE IV_VI SECRETION SYSTEM PROTEIN"/>
    <property type="match status" value="1"/>
</dbReference>
<dbReference type="NCBIfam" id="TIGR03349">
    <property type="entry name" value="IV_VI_DotU"/>
    <property type="match status" value="1"/>
</dbReference>
<gene>
    <name evidence="3" type="ORF">H7849_07685</name>
</gene>
<proteinExistence type="predicted"/>
<dbReference type="RefSeq" id="WP_186745443.1">
    <property type="nucleotide sequence ID" value="NZ_CP060394.1"/>
</dbReference>
<keyword evidence="1" id="KW-0812">Transmembrane</keyword>
<keyword evidence="4" id="KW-1185">Reference proteome</keyword>
<evidence type="ECO:0000256" key="1">
    <source>
        <dbReference type="SAM" id="Phobius"/>
    </source>
</evidence>
<feature type="transmembrane region" description="Helical" evidence="1">
    <location>
        <begin position="191"/>
        <end position="213"/>
    </location>
</feature>
<dbReference type="KEGG" id="adin:H7849_07685"/>
<sequence length="232" mass="25695">MSTARVNSLAFSFQEVLTAILRVRFQRQQVQDSESFRAQMRRSLQTAMQDAKSLGYTSETVQMGVFAAVAYLDESVLNLQSPNFADWARRPLQEELFGGHLAGETFFVNLRKLLTQPDSAEVADALELHCLCLQMGYRGRYAFGDSGELHQLLRQAREKIQRIRGQAYLIPPMPAPEVKPTRAKDAWSRGLLITACVLAGLTVIAFGGFEILLGSGVSQVQSQGQNSPVSAR</sequence>
<dbReference type="InterPro" id="IPR038522">
    <property type="entry name" value="T4/T6SS_DotU_sf"/>
</dbReference>
<protein>
    <submittedName>
        <fullName evidence="3">DotU family type IV/VI secretion system protein</fullName>
    </submittedName>
</protein>
<dbReference type="PANTHER" id="PTHR38033">
    <property type="entry name" value="MEMBRANE PROTEIN-RELATED"/>
    <property type="match status" value="1"/>
</dbReference>
<evidence type="ECO:0000313" key="3">
    <source>
        <dbReference type="EMBL" id="QNI33790.1"/>
    </source>
</evidence>
<dbReference type="Pfam" id="PF09850">
    <property type="entry name" value="DotU"/>
    <property type="match status" value="1"/>
</dbReference>
<name>A0A7G8BMM0_9BACT</name>
<dbReference type="EMBL" id="CP060394">
    <property type="protein sequence ID" value="QNI33790.1"/>
    <property type="molecule type" value="Genomic_DNA"/>
</dbReference>